<evidence type="ECO:0008006" key="5">
    <source>
        <dbReference type="Google" id="ProtNLM"/>
    </source>
</evidence>
<evidence type="ECO:0000313" key="3">
    <source>
        <dbReference type="EMBL" id="SNR87861.1"/>
    </source>
</evidence>
<feature type="coiled-coil region" evidence="1">
    <location>
        <begin position="28"/>
        <end position="83"/>
    </location>
</feature>
<feature type="signal peptide" evidence="2">
    <location>
        <begin position="1"/>
        <end position="23"/>
    </location>
</feature>
<dbReference type="Proteomes" id="UP000198405">
    <property type="component" value="Unassembled WGS sequence"/>
</dbReference>
<dbReference type="EMBL" id="FZOB01000013">
    <property type="protein sequence ID" value="SNR87861.1"/>
    <property type="molecule type" value="Genomic_DNA"/>
</dbReference>
<sequence length="156" mass="18123">MRFLAGFMLMVMIVAGMPNFSAAQEVEKSEIKKELQRLLTLREEINKLIAKKEQILKKIVEERKKLAQERKAFEEEIKAVQNERYKKLAKIFSKMDPELAGQKISAMDNMTEAAYIFLNMKERYAGQIMNYVSPEKVKEIVSIMIEIKNNKNSSSK</sequence>
<reference evidence="4" key="1">
    <citation type="submission" date="2017-06" db="EMBL/GenBank/DDBJ databases">
        <authorList>
            <person name="Varghese N."/>
            <person name="Submissions S."/>
        </authorList>
    </citation>
    <scope>NUCLEOTIDE SEQUENCE [LARGE SCALE GENOMIC DNA]</scope>
    <source>
        <strain evidence="4">DSM 15668</strain>
    </source>
</reference>
<evidence type="ECO:0000256" key="1">
    <source>
        <dbReference type="SAM" id="Coils"/>
    </source>
</evidence>
<keyword evidence="2" id="KW-0732">Signal</keyword>
<proteinExistence type="predicted"/>
<feature type="chain" id="PRO_5013076821" description="Flagellar motility protein MotE, a chaperone for MotC folding" evidence="2">
    <location>
        <begin position="24"/>
        <end position="156"/>
    </location>
</feature>
<name>A0A238ZXX9_9BACT</name>
<evidence type="ECO:0000313" key="4">
    <source>
        <dbReference type="Proteomes" id="UP000198405"/>
    </source>
</evidence>
<protein>
    <recommendedName>
        <fullName evidence="5">Flagellar motility protein MotE, a chaperone for MotC folding</fullName>
    </recommendedName>
</protein>
<organism evidence="3 4">
    <name type="scientific">Desulfurobacterium atlanticum</name>
    <dbReference type="NCBI Taxonomy" id="240169"/>
    <lineage>
        <taxon>Bacteria</taxon>
        <taxon>Pseudomonadati</taxon>
        <taxon>Aquificota</taxon>
        <taxon>Aquificia</taxon>
        <taxon>Desulfurobacteriales</taxon>
        <taxon>Desulfurobacteriaceae</taxon>
        <taxon>Desulfurobacterium</taxon>
    </lineage>
</organism>
<evidence type="ECO:0000256" key="2">
    <source>
        <dbReference type="SAM" id="SignalP"/>
    </source>
</evidence>
<gene>
    <name evidence="3" type="ORF">SAMN06265340_1136</name>
</gene>
<dbReference type="RefSeq" id="WP_245807369.1">
    <property type="nucleotide sequence ID" value="NZ_FZOB01000013.1"/>
</dbReference>
<accession>A0A238ZXX9</accession>
<dbReference type="AlphaFoldDB" id="A0A238ZXX9"/>
<keyword evidence="4" id="KW-1185">Reference proteome</keyword>
<keyword evidence="1" id="KW-0175">Coiled coil</keyword>